<dbReference type="Proteomes" id="UP000192513">
    <property type="component" value="Unassembled WGS sequence"/>
</dbReference>
<dbReference type="OrthoDB" id="4380821at2"/>
<keyword evidence="5" id="KW-1185">Reference proteome</keyword>
<dbReference type="PRINTS" id="PR00080">
    <property type="entry name" value="SDRFAMILY"/>
</dbReference>
<feature type="region of interest" description="Disordered" evidence="3">
    <location>
        <begin position="261"/>
        <end position="281"/>
    </location>
</feature>
<dbReference type="PRINTS" id="PR00081">
    <property type="entry name" value="GDHRDH"/>
</dbReference>
<dbReference type="InterPro" id="IPR002347">
    <property type="entry name" value="SDR_fam"/>
</dbReference>
<proteinExistence type="inferred from homology"/>
<dbReference type="Pfam" id="PF13561">
    <property type="entry name" value="adh_short_C2"/>
    <property type="match status" value="1"/>
</dbReference>
<dbReference type="STRING" id="590652.BST39_17180"/>
<evidence type="ECO:0000313" key="5">
    <source>
        <dbReference type="Proteomes" id="UP000192513"/>
    </source>
</evidence>
<dbReference type="InterPro" id="IPR020904">
    <property type="entry name" value="Sc_DH/Rdtase_CS"/>
</dbReference>
<dbReference type="CDD" id="cd05233">
    <property type="entry name" value="SDR_c"/>
    <property type="match status" value="1"/>
</dbReference>
<dbReference type="SUPFAM" id="SSF51735">
    <property type="entry name" value="NAD(P)-binding Rossmann-fold domains"/>
    <property type="match status" value="1"/>
</dbReference>
<name>A0A1X0I7W2_9MYCO</name>
<protein>
    <submittedName>
        <fullName evidence="4">Short-chain dehydrogenase</fullName>
    </submittedName>
</protein>
<evidence type="ECO:0000256" key="2">
    <source>
        <dbReference type="ARBA" id="ARBA00023002"/>
    </source>
</evidence>
<comment type="similarity">
    <text evidence="1">Belongs to the short-chain dehydrogenases/reductases (SDR) family.</text>
</comment>
<dbReference type="Gene3D" id="3.40.50.720">
    <property type="entry name" value="NAD(P)-binding Rossmann-like Domain"/>
    <property type="match status" value="1"/>
</dbReference>
<organism evidence="4 5">
    <name type="scientific">Mycobacterium paraseoulense</name>
    <dbReference type="NCBI Taxonomy" id="590652"/>
    <lineage>
        <taxon>Bacteria</taxon>
        <taxon>Bacillati</taxon>
        <taxon>Actinomycetota</taxon>
        <taxon>Actinomycetes</taxon>
        <taxon>Mycobacteriales</taxon>
        <taxon>Mycobacteriaceae</taxon>
        <taxon>Mycobacterium</taxon>
    </lineage>
</organism>
<dbReference type="FunFam" id="3.40.50.720:FF:000084">
    <property type="entry name" value="Short-chain dehydrogenase reductase"/>
    <property type="match status" value="1"/>
</dbReference>
<dbReference type="EMBL" id="MVIE01000022">
    <property type="protein sequence ID" value="ORB38370.1"/>
    <property type="molecule type" value="Genomic_DNA"/>
</dbReference>
<dbReference type="RefSeq" id="WP_083173141.1">
    <property type="nucleotide sequence ID" value="NZ_AP022619.1"/>
</dbReference>
<accession>A0A1X0I7W2</accession>
<evidence type="ECO:0000313" key="4">
    <source>
        <dbReference type="EMBL" id="ORB38370.1"/>
    </source>
</evidence>
<dbReference type="AlphaFoldDB" id="A0A1X0I7W2"/>
<gene>
    <name evidence="4" type="ORF">BST39_17180</name>
</gene>
<keyword evidence="2" id="KW-0560">Oxidoreductase</keyword>
<dbReference type="NCBIfam" id="NF005559">
    <property type="entry name" value="PRK07231.1"/>
    <property type="match status" value="1"/>
</dbReference>
<dbReference type="InterPro" id="IPR036291">
    <property type="entry name" value="NAD(P)-bd_dom_sf"/>
</dbReference>
<dbReference type="GO" id="GO:0016491">
    <property type="term" value="F:oxidoreductase activity"/>
    <property type="evidence" value="ECO:0007669"/>
    <property type="project" value="UniProtKB-KW"/>
</dbReference>
<evidence type="ECO:0000256" key="3">
    <source>
        <dbReference type="SAM" id="MobiDB-lite"/>
    </source>
</evidence>
<dbReference type="PROSITE" id="PS00061">
    <property type="entry name" value="ADH_SHORT"/>
    <property type="match status" value="1"/>
</dbReference>
<reference evidence="4 5" key="1">
    <citation type="submission" date="2017-02" db="EMBL/GenBank/DDBJ databases">
        <title>The new phylogeny of genus Mycobacterium.</title>
        <authorList>
            <person name="Tortoli E."/>
            <person name="Trovato A."/>
            <person name="Cirillo D.M."/>
        </authorList>
    </citation>
    <scope>NUCLEOTIDE SEQUENCE [LARGE SCALE GENOMIC DNA]</scope>
    <source>
        <strain evidence="4 5">DSM 45000</strain>
    </source>
</reference>
<comment type="caution">
    <text evidence="4">The sequence shown here is derived from an EMBL/GenBank/DDBJ whole genome shotgun (WGS) entry which is preliminary data.</text>
</comment>
<sequence>MSRLDGKVAVVTGAGKGIGRGIARRFAREGAKVVIAEFDTAAGKQVAEDLGALGGEGLFVQTDVSHKSDIEDAITAAQDSFGGLDILVNNAVSLTPDVPLELKTDEMFEQMLVVALWSVWWGMQTAFPVMKAHGGGRIINFYSIDADNGNWVHGDYNTAKGGVQALTRTAGLQWARHNILVNAIAPIAASAAFEEMVSANPALLEAVPLMIPCGRMGDPEEDIAPVAAFLASDDARFITGATIPVDGGLHIPRLNTRPPDLSVFDSIPGRPGTTHVRSTEP</sequence>
<dbReference type="PANTHER" id="PTHR43639:SF1">
    <property type="entry name" value="SHORT-CHAIN DEHYDROGENASE_REDUCTASE FAMILY PROTEIN"/>
    <property type="match status" value="1"/>
</dbReference>
<evidence type="ECO:0000256" key="1">
    <source>
        <dbReference type="ARBA" id="ARBA00006484"/>
    </source>
</evidence>
<dbReference type="PANTHER" id="PTHR43639">
    <property type="entry name" value="OXIDOREDUCTASE, SHORT-CHAIN DEHYDROGENASE/REDUCTASE FAMILY (AFU_ORTHOLOGUE AFUA_5G02870)"/>
    <property type="match status" value="1"/>
</dbReference>